<proteinExistence type="predicted"/>
<dbReference type="EMBL" id="CM003140">
    <property type="protein sequence ID" value="KIS72345.1"/>
    <property type="molecule type" value="Genomic_DNA"/>
</dbReference>
<dbReference type="KEGG" id="uma:UMAG_11835"/>
<dbReference type="InParanoid" id="A0A0D1EDS4"/>
<accession>A0A0D1EDS4</accession>
<name>A0A0D1EDS4_MYCMD</name>
<dbReference type="Proteomes" id="UP000000561">
    <property type="component" value="Chromosome 1"/>
</dbReference>
<gene>
    <name evidence="1" type="ORF">UMAG_11835</name>
</gene>
<organism evidence="1 2">
    <name type="scientific">Mycosarcoma maydis</name>
    <name type="common">Corn smut fungus</name>
    <name type="synonym">Ustilago maydis</name>
    <dbReference type="NCBI Taxonomy" id="5270"/>
    <lineage>
        <taxon>Eukaryota</taxon>
        <taxon>Fungi</taxon>
        <taxon>Dikarya</taxon>
        <taxon>Basidiomycota</taxon>
        <taxon>Ustilaginomycotina</taxon>
        <taxon>Ustilaginomycetes</taxon>
        <taxon>Ustilaginales</taxon>
        <taxon>Ustilaginaceae</taxon>
        <taxon>Mycosarcoma</taxon>
    </lineage>
</organism>
<keyword evidence="2" id="KW-1185">Reference proteome</keyword>
<reference evidence="1 2" key="1">
    <citation type="journal article" date="2006" name="Nature">
        <title>Insights from the genome of the biotrophic fungal plant pathogen Ustilago maydis.</title>
        <authorList>
            <person name="Kamper J."/>
            <person name="Kahmann R."/>
            <person name="Bolker M."/>
            <person name="Ma L.J."/>
            <person name="Brefort T."/>
            <person name="Saville B.J."/>
            <person name="Banuett F."/>
            <person name="Kronstad J.W."/>
            <person name="Gold S.E."/>
            <person name="Muller O."/>
            <person name="Perlin M.H."/>
            <person name="Wosten H.A."/>
            <person name="de Vries R."/>
            <person name="Ruiz-Herrera J."/>
            <person name="Reynaga-Pena C.G."/>
            <person name="Snetselaar K."/>
            <person name="McCann M."/>
            <person name="Perez-Martin J."/>
            <person name="Feldbrugge M."/>
            <person name="Basse C.W."/>
            <person name="Steinberg G."/>
            <person name="Ibeas J.I."/>
            <person name="Holloman W."/>
            <person name="Guzman P."/>
            <person name="Farman M."/>
            <person name="Stajich J.E."/>
            <person name="Sentandreu R."/>
            <person name="Gonzalez-Prieto J.M."/>
            <person name="Kennell J.C."/>
            <person name="Molina L."/>
            <person name="Schirawski J."/>
            <person name="Mendoza-Mendoza A."/>
            <person name="Greilinger D."/>
            <person name="Munch K."/>
            <person name="Rossel N."/>
            <person name="Scherer M."/>
            <person name="Vranes M."/>
            <person name="Ladendorf O."/>
            <person name="Vincon V."/>
            <person name="Fuchs U."/>
            <person name="Sandrock B."/>
            <person name="Meng S."/>
            <person name="Ho E.C."/>
            <person name="Cahill M.J."/>
            <person name="Boyce K.J."/>
            <person name="Klose J."/>
            <person name="Klosterman S.J."/>
            <person name="Deelstra H.J."/>
            <person name="Ortiz-Castellanos L."/>
            <person name="Li W."/>
            <person name="Sanchez-Alonso P."/>
            <person name="Schreier P.H."/>
            <person name="Hauser-Hahn I."/>
            <person name="Vaupel M."/>
            <person name="Koopmann E."/>
            <person name="Friedrich G."/>
            <person name="Voss H."/>
            <person name="Schluter T."/>
            <person name="Margolis J."/>
            <person name="Platt D."/>
            <person name="Swimmer C."/>
            <person name="Gnirke A."/>
            <person name="Chen F."/>
            <person name="Vysotskaia V."/>
            <person name="Mannhaupt G."/>
            <person name="Guldener U."/>
            <person name="Munsterkotter M."/>
            <person name="Haase D."/>
            <person name="Oesterheld M."/>
            <person name="Mewes H.W."/>
            <person name="Mauceli E.W."/>
            <person name="DeCaprio D."/>
            <person name="Wade C.M."/>
            <person name="Butler J."/>
            <person name="Young S."/>
            <person name="Jaffe D.B."/>
            <person name="Calvo S."/>
            <person name="Nusbaum C."/>
            <person name="Galagan J."/>
            <person name="Birren B.W."/>
        </authorList>
    </citation>
    <scope>NUCLEOTIDE SEQUENCE [LARGE SCALE GENOMIC DNA]</scope>
    <source>
        <strain evidence="2">DSM 14603 / FGSC 9021 / UM521</strain>
    </source>
</reference>
<dbReference type="RefSeq" id="XP_011386820.1">
    <property type="nucleotide sequence ID" value="XM_011388518.1"/>
</dbReference>
<dbReference type="VEuPathDB" id="FungiDB:UMAG_11835"/>
<sequence>MLLNCRDIFGDLQSSPRPVCLEQPTGFAGCSALSLRRFTPCMSLADALLTCGTLRFKVPSPTLPNFVPPWALVQIILSSPLFPCPPLCFRLSDLNSVRFPL</sequence>
<evidence type="ECO:0000313" key="1">
    <source>
        <dbReference type="EMBL" id="KIS72345.1"/>
    </source>
</evidence>
<dbReference type="GeneID" id="23567668"/>
<evidence type="ECO:0000313" key="2">
    <source>
        <dbReference type="Proteomes" id="UP000000561"/>
    </source>
</evidence>
<dbReference type="AlphaFoldDB" id="A0A0D1EDS4"/>
<protein>
    <submittedName>
        <fullName evidence="1">Uncharacterized protein</fullName>
    </submittedName>
</protein>